<evidence type="ECO:0000256" key="2">
    <source>
        <dbReference type="SAM" id="MobiDB-lite"/>
    </source>
</evidence>
<comment type="caution">
    <text evidence="5">The sequence shown here is derived from an EMBL/GenBank/DDBJ whole genome shotgun (WGS) entry which is preliminary data.</text>
</comment>
<dbReference type="InterPro" id="IPR051191">
    <property type="entry name" value="DCAF12"/>
</dbReference>
<evidence type="ECO:0000256" key="1">
    <source>
        <dbReference type="ARBA" id="ARBA00022737"/>
    </source>
</evidence>
<feature type="compositionally biased region" description="Pro residues" evidence="2">
    <location>
        <begin position="267"/>
        <end position="283"/>
    </location>
</feature>
<dbReference type="GO" id="GO:0080008">
    <property type="term" value="C:Cul4-RING E3 ubiquitin ligase complex"/>
    <property type="evidence" value="ECO:0007669"/>
    <property type="project" value="TreeGrafter"/>
</dbReference>
<feature type="region of interest" description="Disordered" evidence="2">
    <location>
        <begin position="266"/>
        <end position="288"/>
    </location>
</feature>
<dbReference type="CDD" id="cd00027">
    <property type="entry name" value="BRCT"/>
    <property type="match status" value="1"/>
</dbReference>
<feature type="domain" description="Orc1-like AAA ATPase" evidence="3">
    <location>
        <begin position="544"/>
        <end position="683"/>
    </location>
</feature>
<reference evidence="5 6" key="1">
    <citation type="journal article" date="2024" name="Science">
        <title>Giant polyketide synthase enzymes in the biosynthesis of giant marine polyether toxins.</title>
        <authorList>
            <person name="Fallon T.R."/>
            <person name="Shende V.V."/>
            <person name="Wierzbicki I.H."/>
            <person name="Pendleton A.L."/>
            <person name="Watervoot N.F."/>
            <person name="Auber R.P."/>
            <person name="Gonzalez D.J."/>
            <person name="Wisecaver J.H."/>
            <person name="Moore B.S."/>
        </authorList>
    </citation>
    <scope>NUCLEOTIDE SEQUENCE [LARGE SCALE GENOMIC DNA]</scope>
    <source>
        <strain evidence="5 6">12B1</strain>
    </source>
</reference>
<evidence type="ECO:0000313" key="6">
    <source>
        <dbReference type="Proteomes" id="UP001515480"/>
    </source>
</evidence>
<feature type="compositionally biased region" description="Pro residues" evidence="2">
    <location>
        <begin position="84"/>
        <end position="94"/>
    </location>
</feature>
<keyword evidence="6" id="KW-1185">Reference proteome</keyword>
<sequence length="690" mass="73514">MAPPPQLVACHRGLTREQRHEIHRLCAAAGVHIASGIVKGVSHLCTPAGLAAKDYAFSTATSRGIHVLPFDAMAGVLRAAAPPADAPLPPPPPDGEAKAVPSAEAPPPEDLSAPPLLSLVLPRHFAAPEPAEPLALFGLGFVPGPHFRVRLGDEGGGGVVLPPQAYEFHARTSLVCALPRPLPPLVAAAAAGGRTLFVAASNDGVHFGVGLAVRLGREGKGWEESASVGRGEEELALLSGQVASMARALQTLQRSELRARQQMGLALPPPRAPAAPPSAPIAPSPAAAAPQPEVRELRLFLTSTFVDMGAERDALTKFLLPRLRRLCSERDVQLRCVDLRWGVTTRQASASLLLCLRELERSHVVIGMLGERYGAFVPPEASLFGGGEATAQLQLAFDKAAKTFPWIDEYRDRSVTEVEMRMVLDARPRKAAWFYLRDAAYVEEELSSAEAALARSEGAEHLRRLQALKSDIVSSGVPCRGYPRPSALAEMVEADIVSYIEETYPASATLSELARERTAHLRASRLVCDETFVADETVCFALSQFASGGGDSSRPPLLVVGESGLGKSANLAHWATRHAAQHPEARRHCLRHRPSLHAAWSHMLWRLVAEAREGLPASLASALTLPPSSAPAADLKALFASLLRVVTRAPAPGVSPPRLLLLLDGFDKLLASGHAADLTWLPQALALATR</sequence>
<proteinExistence type="predicted"/>
<keyword evidence="1" id="KW-0677">Repeat</keyword>
<evidence type="ECO:0000313" key="5">
    <source>
        <dbReference type="EMBL" id="KAL1505080.1"/>
    </source>
</evidence>
<evidence type="ECO:0000259" key="3">
    <source>
        <dbReference type="Pfam" id="PF13191"/>
    </source>
</evidence>
<dbReference type="InterPro" id="IPR025139">
    <property type="entry name" value="DUF4062"/>
</dbReference>
<accession>A0AB34ISL7</accession>
<name>A0AB34ISL7_PRYPA</name>
<dbReference type="Pfam" id="PF13271">
    <property type="entry name" value="DUF4062"/>
    <property type="match status" value="1"/>
</dbReference>
<feature type="domain" description="DUF4062" evidence="4">
    <location>
        <begin position="298"/>
        <end position="381"/>
    </location>
</feature>
<dbReference type="PANTHER" id="PTHR19860">
    <property type="entry name" value="DDB1- AND CUL4-ASSOCIATED FACTOR 12-RELATED"/>
    <property type="match status" value="1"/>
</dbReference>
<organism evidence="5 6">
    <name type="scientific">Prymnesium parvum</name>
    <name type="common">Toxic golden alga</name>
    <dbReference type="NCBI Taxonomy" id="97485"/>
    <lineage>
        <taxon>Eukaryota</taxon>
        <taxon>Haptista</taxon>
        <taxon>Haptophyta</taxon>
        <taxon>Prymnesiophyceae</taxon>
        <taxon>Prymnesiales</taxon>
        <taxon>Prymnesiaceae</taxon>
        <taxon>Prymnesium</taxon>
    </lineage>
</organism>
<evidence type="ECO:0000259" key="4">
    <source>
        <dbReference type="Pfam" id="PF13271"/>
    </source>
</evidence>
<dbReference type="PANTHER" id="PTHR19860:SF24">
    <property type="entry name" value="TPR REPEAT-CONTAINING PROTEIN DDB_G0287407"/>
    <property type="match status" value="1"/>
</dbReference>
<gene>
    <name evidence="5" type="ORF">AB1Y20_008840</name>
</gene>
<evidence type="ECO:0008006" key="7">
    <source>
        <dbReference type="Google" id="ProtNLM"/>
    </source>
</evidence>
<dbReference type="Proteomes" id="UP001515480">
    <property type="component" value="Unassembled WGS sequence"/>
</dbReference>
<feature type="region of interest" description="Disordered" evidence="2">
    <location>
        <begin position="83"/>
        <end position="111"/>
    </location>
</feature>
<dbReference type="AlphaFoldDB" id="A0AB34ISL7"/>
<dbReference type="Pfam" id="PF13191">
    <property type="entry name" value="AAA_16"/>
    <property type="match status" value="1"/>
</dbReference>
<dbReference type="EMBL" id="JBGBPQ010000019">
    <property type="protein sequence ID" value="KAL1505080.1"/>
    <property type="molecule type" value="Genomic_DNA"/>
</dbReference>
<dbReference type="InterPro" id="IPR041664">
    <property type="entry name" value="AAA_16"/>
</dbReference>
<protein>
    <recommendedName>
        <fullName evidence="7">NACHT domain-containing protein</fullName>
    </recommendedName>
</protein>